<dbReference type="EMBL" id="ML976676">
    <property type="protein sequence ID" value="KAF1974110.1"/>
    <property type="molecule type" value="Genomic_DNA"/>
</dbReference>
<dbReference type="AlphaFoldDB" id="A0A6A5VBP4"/>
<reference evidence="2" key="1">
    <citation type="journal article" date="2020" name="Stud. Mycol.">
        <title>101 Dothideomycetes genomes: a test case for predicting lifestyles and emergence of pathogens.</title>
        <authorList>
            <person name="Haridas S."/>
            <person name="Albert R."/>
            <person name="Binder M."/>
            <person name="Bloem J."/>
            <person name="Labutti K."/>
            <person name="Salamov A."/>
            <person name="Andreopoulos B."/>
            <person name="Baker S."/>
            <person name="Barry K."/>
            <person name="Bills G."/>
            <person name="Bluhm B."/>
            <person name="Cannon C."/>
            <person name="Castanera R."/>
            <person name="Culley D."/>
            <person name="Daum C."/>
            <person name="Ezra D."/>
            <person name="Gonzalez J."/>
            <person name="Henrissat B."/>
            <person name="Kuo A."/>
            <person name="Liang C."/>
            <person name="Lipzen A."/>
            <person name="Lutzoni F."/>
            <person name="Magnuson J."/>
            <person name="Mondo S."/>
            <person name="Nolan M."/>
            <person name="Ohm R."/>
            <person name="Pangilinan J."/>
            <person name="Park H.-J."/>
            <person name="Ramirez L."/>
            <person name="Alfaro M."/>
            <person name="Sun H."/>
            <person name="Tritt A."/>
            <person name="Yoshinaga Y."/>
            <person name="Zwiers L.-H."/>
            <person name="Turgeon B."/>
            <person name="Goodwin S."/>
            <person name="Spatafora J."/>
            <person name="Crous P."/>
            <person name="Grigoriev I."/>
        </authorList>
    </citation>
    <scope>NUCLEOTIDE SEQUENCE</scope>
    <source>
        <strain evidence="2">CBS 107.79</strain>
    </source>
</reference>
<dbReference type="PANTHER" id="PTHR35179">
    <property type="entry name" value="PROTEIN CBG02620"/>
    <property type="match status" value="1"/>
</dbReference>
<dbReference type="PANTHER" id="PTHR35179:SF2">
    <property type="entry name" value="START DOMAIN-CONTAINING PROTEIN"/>
    <property type="match status" value="1"/>
</dbReference>
<keyword evidence="3" id="KW-1185">Reference proteome</keyword>
<proteinExistence type="predicted"/>
<feature type="coiled-coil region" evidence="1">
    <location>
        <begin position="333"/>
        <end position="360"/>
    </location>
</feature>
<evidence type="ECO:0008006" key="4">
    <source>
        <dbReference type="Google" id="ProtNLM"/>
    </source>
</evidence>
<accession>A0A6A5VBP4</accession>
<sequence length="453" mass="50751">MYIRKLMIGSNSDLDAQATVTEYVRKSVGQCEATIFSHEGHSNAAATCGATDWNTRKSFASYNWTDAKSPIILVPGKPPLWTPLRQAQRLKEDSGVFFRDLNSAKYPEFPTEPAVRALLDTDPIFAIEEVDVFACGSTMGNLLRFARSIEKPFRFNIELIGTTVFFVRKDNDPREIIEGVRGYGHTFPEAYTTWERDVKGSESHQRLCRYKFGGLDCVVRFECDGYLGHGSGPAPRSNPVSTPAGLLDSLVGSLDNVTVGRHISDSKTALTLKQSGAVVPQHTVFDLKTRSGKYRKEIDMEEMYPQLWIKQIPNFVVAYHDGYGTFPLHDIHVKQVQANVQAWERQNEAAIRRLAVLLNKFVEIAKKEGPGLLEAYCPSVDRLEIRRQHGEGVHALPPELMARWTVELDLSDHEHDHESEHGGVQLSYDSDSDSEKDLTACGEDCGYCGKCTY</sequence>
<name>A0A6A5VBP4_9PLEO</name>
<evidence type="ECO:0000313" key="2">
    <source>
        <dbReference type="EMBL" id="KAF1974110.1"/>
    </source>
</evidence>
<organism evidence="2 3">
    <name type="scientific">Bimuria novae-zelandiae CBS 107.79</name>
    <dbReference type="NCBI Taxonomy" id="1447943"/>
    <lineage>
        <taxon>Eukaryota</taxon>
        <taxon>Fungi</taxon>
        <taxon>Dikarya</taxon>
        <taxon>Ascomycota</taxon>
        <taxon>Pezizomycotina</taxon>
        <taxon>Dothideomycetes</taxon>
        <taxon>Pleosporomycetidae</taxon>
        <taxon>Pleosporales</taxon>
        <taxon>Massarineae</taxon>
        <taxon>Didymosphaeriaceae</taxon>
        <taxon>Bimuria</taxon>
    </lineage>
</organism>
<keyword evidence="1" id="KW-0175">Coiled coil</keyword>
<dbReference type="OrthoDB" id="5393654at2759"/>
<evidence type="ECO:0000256" key="1">
    <source>
        <dbReference type="SAM" id="Coils"/>
    </source>
</evidence>
<evidence type="ECO:0000313" key="3">
    <source>
        <dbReference type="Proteomes" id="UP000800036"/>
    </source>
</evidence>
<gene>
    <name evidence="2" type="ORF">BU23DRAFT_579864</name>
</gene>
<dbReference type="Proteomes" id="UP000800036">
    <property type="component" value="Unassembled WGS sequence"/>
</dbReference>
<protein>
    <recommendedName>
        <fullName evidence="4">Geranylgeranyl pyrophosphate synthetase</fullName>
    </recommendedName>
</protein>